<dbReference type="RefSeq" id="WP_245803545.1">
    <property type="nucleotide sequence ID" value="NZ_FUYR01000004.1"/>
</dbReference>
<dbReference type="Pfam" id="PF04357">
    <property type="entry name" value="TamB"/>
    <property type="match status" value="1"/>
</dbReference>
<evidence type="ECO:0000256" key="4">
    <source>
        <dbReference type="ARBA" id="ARBA00023136"/>
    </source>
</evidence>
<dbReference type="InterPro" id="IPR007452">
    <property type="entry name" value="TamB_C"/>
</dbReference>
<evidence type="ECO:0000256" key="2">
    <source>
        <dbReference type="ARBA" id="ARBA00022692"/>
    </source>
</evidence>
<reference evidence="8" key="1">
    <citation type="submission" date="2017-02" db="EMBL/GenBank/DDBJ databases">
        <authorList>
            <person name="Varghese N."/>
            <person name="Submissions S."/>
        </authorList>
    </citation>
    <scope>NUCLEOTIDE SEQUENCE [LARGE SCALE GENOMIC DNA]</scope>
    <source>
        <strain evidence="8">DSM 22385</strain>
    </source>
</reference>
<feature type="region of interest" description="Disordered" evidence="5">
    <location>
        <begin position="1451"/>
        <end position="1485"/>
    </location>
</feature>
<organism evidence="7 8">
    <name type="scientific">Daejeonella lutea</name>
    <dbReference type="NCBI Taxonomy" id="572036"/>
    <lineage>
        <taxon>Bacteria</taxon>
        <taxon>Pseudomonadati</taxon>
        <taxon>Bacteroidota</taxon>
        <taxon>Sphingobacteriia</taxon>
        <taxon>Sphingobacteriales</taxon>
        <taxon>Sphingobacteriaceae</taxon>
        <taxon>Daejeonella</taxon>
    </lineage>
</organism>
<dbReference type="PANTHER" id="PTHR36985">
    <property type="entry name" value="TRANSLOCATION AND ASSEMBLY MODULE SUBUNIT TAMB"/>
    <property type="match status" value="1"/>
</dbReference>
<dbReference type="GO" id="GO:0009306">
    <property type="term" value="P:protein secretion"/>
    <property type="evidence" value="ECO:0007669"/>
    <property type="project" value="InterPro"/>
</dbReference>
<evidence type="ECO:0000313" key="8">
    <source>
        <dbReference type="Proteomes" id="UP000189981"/>
    </source>
</evidence>
<keyword evidence="4" id="KW-0472">Membrane</keyword>
<dbReference type="GO" id="GO:0005886">
    <property type="term" value="C:plasma membrane"/>
    <property type="evidence" value="ECO:0007669"/>
    <property type="project" value="InterPro"/>
</dbReference>
<keyword evidence="3" id="KW-1133">Transmembrane helix</keyword>
<feature type="compositionally biased region" description="Basic and acidic residues" evidence="5">
    <location>
        <begin position="1469"/>
        <end position="1485"/>
    </location>
</feature>
<evidence type="ECO:0000256" key="3">
    <source>
        <dbReference type="ARBA" id="ARBA00022989"/>
    </source>
</evidence>
<gene>
    <name evidence="7" type="ORF">SAMN05661099_3094</name>
</gene>
<evidence type="ECO:0000259" key="6">
    <source>
        <dbReference type="Pfam" id="PF04357"/>
    </source>
</evidence>
<evidence type="ECO:0000256" key="1">
    <source>
        <dbReference type="ARBA" id="ARBA00004167"/>
    </source>
</evidence>
<evidence type="ECO:0000256" key="5">
    <source>
        <dbReference type="SAM" id="MobiDB-lite"/>
    </source>
</evidence>
<evidence type="ECO:0000313" key="7">
    <source>
        <dbReference type="EMBL" id="SKB85652.1"/>
    </source>
</evidence>
<dbReference type="Proteomes" id="UP000189981">
    <property type="component" value="Unassembled WGS sequence"/>
</dbReference>
<keyword evidence="8" id="KW-1185">Reference proteome</keyword>
<feature type="domain" description="Translocation and assembly module TamB C-terminal" evidence="6">
    <location>
        <begin position="1011"/>
        <end position="1435"/>
    </location>
</feature>
<accession>A0A1T5ENV1</accession>
<sequence length="1485" mass="165553">MVVFIFSLQYRSVQTYIAKKAAKYLSKELETRVEIGGLYIKPFKSVVLDSVYIEDREKDTLIFSPKLTVDLNMLSIKQRIVSINTIQMDNGKFHIKQYRDSATNLQFIINYFDTGDPTPRKKPRKPYNVTMDKIVLNNIAFKYQNFNNTTPVEGVNFNDIDLRNLSTTILGLDTKNHLVKAGFRNLTLREKSGFYLKNLTTDATIDTNQMEFSNLLLETPTSRLSDYLLMKYGSFKDFGKFISKVYMKVHFNNSKINSSDVTYFAPLLSKSNIIMDVDGDATGFVNDLKAKNFSIRSGQATYLKGDFNIKGLPNLKSTRLDLRFDQLSTNKKDLDLIIAKATGRRASMIPPIASKFGTVNFRGRFTGFTNDFTASGEIKTRLGRVVTDMNMKIDGTGYPRYSGLVKAYDFNLGELLDRGDLGRTTLTANITGSGFNVNSLQERIRGDIRYFDYNGYRYSNINVNGSFNNKLFKGLVKVNDRNIKLNFDGSVDLKPKLPIFNFTASILGANLHKLNFTKDTVQIDANLKTNFTGSNLDNIQGNFAINSIRITNPDNSFVVDSVNLSAIGLGANRELKIASDILDASIKGEYDLNTFPSYFKSVAAQYIPSLNLKYVKPGPQNFEFTLKIKYFEPLAALIMPELQIPEGASFNGKFVSAENIANLNGFAELIQFNKIKINNLIIDESTSAEAMNIFITSDRIDITDSLYIKNINIANILRNDSLNLNIKLSDKDATNQLDLNSLVEFTSSGPEQVRLSVLPSDVIINREVWKIQEKVSFSFDEGRKPNEKFSLFRRTKITGFELFRDNQMLTIDGIISKDPADELLIGFNKFKLTTFNPLTLPSGIALTGELNGDAKFAGILAKPDVEAELTIDTLHYNKVLIGDLALKAGFDNATKLINVDVDIENQGLKTLEIDGTYNANSDENSLDLNVMMNENEVVIFQPFLKNLVSDMNGKVSANLEVTGKLTSPKINGTVAFNDAGMIVNYLKTPYRITDEIKVENSKIVLNSLKLRDINNTEALVNGTVDMANPMNPEIQIDIVANEPFMALNTTAKDNPLYYGTAFGTGVFSFSGPTNDMRINIDAKTEEGTVFTIPLNSSATVSKNDFITFVAKDSAFNKPKETSFKGLVMNLSLQVDEASEVNIITDLGKLSGRGNSENLRLNITSLGDFEMFGSYLITSGKFEFTAQDFINKVFKINEGGSIRWTGNPQEAAINLKAIYEVRASLRPLYIAAGRPPLEQRVPSEAVMNLSGPLLTPTIAFDINFPSDAYIKDELQSYFNDVNNVNQQALSLIVRRSFAEGSGASIDVIQSTFLNAGTEMIFNRLNTVISQYLNLNTVDFNIRSFNDASATLRLLNERLVLTGGVTDRRANNDPFADFNVFGGSDVARDVEAQYLIKKDGSLVLRASNKLNNRNPFLNINSNSDYVSAIGLVYRKDFDDLNELLGFLLGKSRSEERRKASETPKTNSVATKPEDAIKPEETAVPKNE</sequence>
<keyword evidence="2" id="KW-0812">Transmembrane</keyword>
<name>A0A1T5ENV1_9SPHI</name>
<dbReference type="PANTHER" id="PTHR36985:SF1">
    <property type="entry name" value="TRANSLOCATION AND ASSEMBLY MODULE SUBUNIT TAMB"/>
    <property type="match status" value="1"/>
</dbReference>
<dbReference type="STRING" id="572036.SAMN05661099_3094"/>
<dbReference type="EMBL" id="FUYR01000004">
    <property type="protein sequence ID" value="SKB85652.1"/>
    <property type="molecule type" value="Genomic_DNA"/>
</dbReference>
<proteinExistence type="predicted"/>
<comment type="subcellular location">
    <subcellularLocation>
        <location evidence="1">Membrane</location>
        <topology evidence="1">Single-pass membrane protein</topology>
    </subcellularLocation>
</comment>
<protein>
    <recommendedName>
        <fullName evidence="6">Translocation and assembly module TamB C-terminal domain-containing protein</fullName>
    </recommendedName>
</protein>